<dbReference type="AlphaFoldDB" id="A0A845B5W1"/>
<keyword evidence="5 14" id="KW-0808">Transferase</keyword>
<evidence type="ECO:0000313" key="15">
    <source>
        <dbReference type="Proteomes" id="UP000431922"/>
    </source>
</evidence>
<gene>
    <name evidence="14" type="primary">folK</name>
    <name evidence="14" type="ORF">GRI65_13860</name>
</gene>
<dbReference type="GO" id="GO:0016301">
    <property type="term" value="F:kinase activity"/>
    <property type="evidence" value="ECO:0007669"/>
    <property type="project" value="UniProtKB-KW"/>
</dbReference>
<name>A0A845B5W1_9SPHN</name>
<dbReference type="Pfam" id="PF01288">
    <property type="entry name" value="HPPK"/>
    <property type="match status" value="1"/>
</dbReference>
<dbReference type="PANTHER" id="PTHR43071">
    <property type="entry name" value="2-AMINO-4-HYDROXY-6-HYDROXYMETHYLDIHYDROPTERIDINE PYROPHOSPHOKINASE"/>
    <property type="match status" value="1"/>
</dbReference>
<dbReference type="OrthoDB" id="9808041at2"/>
<dbReference type="Proteomes" id="UP000431922">
    <property type="component" value="Unassembled WGS sequence"/>
</dbReference>
<dbReference type="GO" id="GO:0046654">
    <property type="term" value="P:tetrahydrofolate biosynthetic process"/>
    <property type="evidence" value="ECO:0007669"/>
    <property type="project" value="UniProtKB-UniPathway"/>
</dbReference>
<dbReference type="InterPro" id="IPR035907">
    <property type="entry name" value="Hppk_sf"/>
</dbReference>
<keyword evidence="15" id="KW-1185">Reference proteome</keyword>
<keyword evidence="9" id="KW-0289">Folate biosynthesis</keyword>
<dbReference type="GO" id="GO:0003848">
    <property type="term" value="F:2-amino-4-hydroxy-6-hydroxymethyldihydropteridine diphosphokinase activity"/>
    <property type="evidence" value="ECO:0007669"/>
    <property type="project" value="UniProtKB-EC"/>
</dbReference>
<sequence>MPAPGSYLVALGSNVRHPRHGDPRKVLAAALDSLGRAGLAVVSASPPVSTAPIGPSQRHYANSAAIVASDLPPEKVLDRLKRIERDFGRTGSGQRWRARVLDLDIILWSGGSFGSAALVIPHIAYRDRSFVLGPAATVAASWRDPITGLTIKQLHTRLTRPRPAPR</sequence>
<dbReference type="PANTHER" id="PTHR43071:SF1">
    <property type="entry name" value="2-AMINO-4-HYDROXY-6-HYDROXYMETHYLDIHYDROPTERIDINE PYROPHOSPHOKINASE"/>
    <property type="match status" value="1"/>
</dbReference>
<dbReference type="UniPathway" id="UPA00077">
    <property type="reaction ID" value="UER00155"/>
</dbReference>
<comment type="similarity">
    <text evidence="2">Belongs to the HPPK family.</text>
</comment>
<evidence type="ECO:0000256" key="1">
    <source>
        <dbReference type="ARBA" id="ARBA00005051"/>
    </source>
</evidence>
<keyword evidence="8" id="KW-0067">ATP-binding</keyword>
<dbReference type="NCBIfam" id="TIGR01498">
    <property type="entry name" value="folK"/>
    <property type="match status" value="1"/>
</dbReference>
<comment type="pathway">
    <text evidence="1">Cofactor biosynthesis; tetrahydrofolate biosynthesis; 2-amino-4-hydroxy-6-hydroxymethyl-7,8-dihydropteridine diphosphate from 7,8-dihydroneopterin triphosphate: step 4/4.</text>
</comment>
<evidence type="ECO:0000256" key="9">
    <source>
        <dbReference type="ARBA" id="ARBA00022909"/>
    </source>
</evidence>
<keyword evidence="7 14" id="KW-0418">Kinase</keyword>
<accession>A0A845B5W1</accession>
<dbReference type="GO" id="GO:0005524">
    <property type="term" value="F:ATP binding"/>
    <property type="evidence" value="ECO:0007669"/>
    <property type="project" value="UniProtKB-KW"/>
</dbReference>
<dbReference type="RefSeq" id="WP_160757181.1">
    <property type="nucleotide sequence ID" value="NZ_WTYL01000004.1"/>
</dbReference>
<comment type="caution">
    <text evidence="14">The sequence shown here is derived from an EMBL/GenBank/DDBJ whole genome shotgun (WGS) entry which is preliminary data.</text>
</comment>
<comment type="function">
    <text evidence="10">Catalyzes the transfer of pyrophosphate from adenosine triphosphate (ATP) to 6-hydroxymethyl-7,8-dihydropterin, an enzymatic step in folate biosynthesis pathway.</text>
</comment>
<organism evidence="14 15">
    <name type="scientific">Allopontixanthobacter sediminis</name>
    <dbReference type="NCBI Taxonomy" id="1689985"/>
    <lineage>
        <taxon>Bacteria</taxon>
        <taxon>Pseudomonadati</taxon>
        <taxon>Pseudomonadota</taxon>
        <taxon>Alphaproteobacteria</taxon>
        <taxon>Sphingomonadales</taxon>
        <taxon>Erythrobacteraceae</taxon>
        <taxon>Allopontixanthobacter</taxon>
    </lineage>
</organism>
<reference evidence="14 15" key="1">
    <citation type="submission" date="2019-12" db="EMBL/GenBank/DDBJ databases">
        <title>Genomic-based taxomic classification of the family Erythrobacteraceae.</title>
        <authorList>
            <person name="Xu L."/>
        </authorList>
    </citation>
    <scope>NUCLEOTIDE SEQUENCE [LARGE SCALE GENOMIC DNA]</scope>
    <source>
        <strain evidence="14 15">KCTC 42453</strain>
    </source>
</reference>
<evidence type="ECO:0000313" key="14">
    <source>
        <dbReference type="EMBL" id="MXP45534.1"/>
    </source>
</evidence>
<dbReference type="CDD" id="cd00483">
    <property type="entry name" value="HPPK"/>
    <property type="match status" value="1"/>
</dbReference>
<dbReference type="EC" id="2.7.6.3" evidence="3"/>
<dbReference type="EMBL" id="WTYL01000004">
    <property type="protein sequence ID" value="MXP45534.1"/>
    <property type="molecule type" value="Genomic_DNA"/>
</dbReference>
<evidence type="ECO:0000256" key="10">
    <source>
        <dbReference type="ARBA" id="ARBA00029409"/>
    </source>
</evidence>
<evidence type="ECO:0000256" key="7">
    <source>
        <dbReference type="ARBA" id="ARBA00022777"/>
    </source>
</evidence>
<keyword evidence="6" id="KW-0547">Nucleotide-binding</keyword>
<evidence type="ECO:0000256" key="4">
    <source>
        <dbReference type="ARBA" id="ARBA00016218"/>
    </source>
</evidence>
<feature type="domain" description="7,8-dihydro-6-hydroxymethylpterin-pyrophosphokinase" evidence="13">
    <location>
        <begin position="9"/>
        <end position="139"/>
    </location>
</feature>
<dbReference type="GO" id="GO:0046656">
    <property type="term" value="P:folic acid biosynthetic process"/>
    <property type="evidence" value="ECO:0007669"/>
    <property type="project" value="UniProtKB-KW"/>
</dbReference>
<evidence type="ECO:0000259" key="13">
    <source>
        <dbReference type="Pfam" id="PF01288"/>
    </source>
</evidence>
<evidence type="ECO:0000256" key="11">
    <source>
        <dbReference type="ARBA" id="ARBA00029766"/>
    </source>
</evidence>
<protein>
    <recommendedName>
        <fullName evidence="4">2-amino-4-hydroxy-6-hydroxymethyldihydropteridine pyrophosphokinase</fullName>
        <ecNumber evidence="3">2.7.6.3</ecNumber>
    </recommendedName>
    <alternativeName>
        <fullName evidence="11">6-hydroxymethyl-7,8-dihydropterin pyrophosphokinase</fullName>
    </alternativeName>
    <alternativeName>
        <fullName evidence="12">7,8-dihydro-6-hydroxymethylpterin-pyrophosphokinase</fullName>
    </alternativeName>
</protein>
<evidence type="ECO:0000256" key="3">
    <source>
        <dbReference type="ARBA" id="ARBA00013253"/>
    </source>
</evidence>
<dbReference type="InterPro" id="IPR000550">
    <property type="entry name" value="Hppk"/>
</dbReference>
<evidence type="ECO:0000256" key="2">
    <source>
        <dbReference type="ARBA" id="ARBA00005810"/>
    </source>
</evidence>
<evidence type="ECO:0000256" key="8">
    <source>
        <dbReference type="ARBA" id="ARBA00022840"/>
    </source>
</evidence>
<dbReference type="SUPFAM" id="SSF55083">
    <property type="entry name" value="6-hydroxymethyl-7,8-dihydropterin pyrophosphokinase, HPPK"/>
    <property type="match status" value="1"/>
</dbReference>
<dbReference type="Gene3D" id="3.30.70.560">
    <property type="entry name" value="7,8-Dihydro-6-hydroxymethylpterin-pyrophosphokinase HPPK"/>
    <property type="match status" value="1"/>
</dbReference>
<evidence type="ECO:0000256" key="6">
    <source>
        <dbReference type="ARBA" id="ARBA00022741"/>
    </source>
</evidence>
<proteinExistence type="inferred from homology"/>
<evidence type="ECO:0000256" key="5">
    <source>
        <dbReference type="ARBA" id="ARBA00022679"/>
    </source>
</evidence>
<evidence type="ECO:0000256" key="12">
    <source>
        <dbReference type="ARBA" id="ARBA00033413"/>
    </source>
</evidence>